<name>A0ABR9DCQ4_9GAMM</name>
<keyword evidence="3" id="KW-1185">Reference proteome</keyword>
<keyword evidence="1" id="KW-0812">Transmembrane</keyword>
<dbReference type="EMBL" id="JACXST010000002">
    <property type="protein sequence ID" value="MBD9360872.1"/>
    <property type="molecule type" value="Genomic_DNA"/>
</dbReference>
<dbReference type="SUPFAM" id="SSF49899">
    <property type="entry name" value="Concanavalin A-like lectins/glucanases"/>
    <property type="match status" value="1"/>
</dbReference>
<feature type="transmembrane region" description="Helical" evidence="1">
    <location>
        <begin position="621"/>
        <end position="642"/>
    </location>
</feature>
<feature type="transmembrane region" description="Helical" evidence="1">
    <location>
        <begin position="559"/>
        <end position="578"/>
    </location>
</feature>
<feature type="transmembrane region" description="Helical" evidence="1">
    <location>
        <begin position="649"/>
        <end position="669"/>
    </location>
</feature>
<accession>A0ABR9DCQ4</accession>
<dbReference type="InterPro" id="IPR013320">
    <property type="entry name" value="ConA-like_dom_sf"/>
</dbReference>
<reference evidence="2 3" key="1">
    <citation type="submission" date="2020-09" db="EMBL/GenBank/DDBJ databases">
        <title>Methylomonas albis sp. nov. and Methylomonas fluvii sp. nov.: Two cold-adapted methanotrophs from the River Elbe and an amended description of Methylovulum psychrotolerans strain Eb1.</title>
        <authorList>
            <person name="Bussmann I.K."/>
            <person name="Klings K.-W."/>
            <person name="Warnstedt J."/>
            <person name="Hoppert M."/>
            <person name="Saborowski A."/>
            <person name="Horn F."/>
            <person name="Liebner S."/>
        </authorList>
    </citation>
    <scope>NUCLEOTIDE SEQUENCE [LARGE SCALE GENOMIC DNA]</scope>
    <source>
        <strain evidence="2 3">EbB</strain>
    </source>
</reference>
<evidence type="ECO:0000313" key="2">
    <source>
        <dbReference type="EMBL" id="MBD9360872.1"/>
    </source>
</evidence>
<feature type="transmembrane region" description="Helical" evidence="1">
    <location>
        <begin position="366"/>
        <end position="387"/>
    </location>
</feature>
<comment type="caution">
    <text evidence="2">The sequence shown here is derived from an EMBL/GenBank/DDBJ whole genome shotgun (WGS) entry which is preliminary data.</text>
</comment>
<feature type="transmembrane region" description="Helical" evidence="1">
    <location>
        <begin position="463"/>
        <end position="487"/>
    </location>
</feature>
<organism evidence="2 3">
    <name type="scientific">Methylomonas fluvii</name>
    <dbReference type="NCBI Taxonomy" id="1854564"/>
    <lineage>
        <taxon>Bacteria</taxon>
        <taxon>Pseudomonadati</taxon>
        <taxon>Pseudomonadota</taxon>
        <taxon>Gammaproteobacteria</taxon>
        <taxon>Methylococcales</taxon>
        <taxon>Methylococcaceae</taxon>
        <taxon>Methylomonas</taxon>
    </lineage>
</organism>
<evidence type="ECO:0000256" key="1">
    <source>
        <dbReference type="SAM" id="Phobius"/>
    </source>
</evidence>
<feature type="transmembrane region" description="Helical" evidence="1">
    <location>
        <begin position="328"/>
        <end position="346"/>
    </location>
</feature>
<feature type="transmembrane region" description="Helical" evidence="1">
    <location>
        <begin position="199"/>
        <end position="220"/>
    </location>
</feature>
<keyword evidence="1" id="KW-1133">Transmembrane helix</keyword>
<protein>
    <submittedName>
        <fullName evidence="2">Uncharacterized protein</fullName>
    </submittedName>
</protein>
<feature type="transmembrane region" description="Helical" evidence="1">
    <location>
        <begin position="241"/>
        <end position="266"/>
    </location>
</feature>
<proteinExistence type="predicted"/>
<dbReference type="RefSeq" id="WP_192393755.1">
    <property type="nucleotide sequence ID" value="NZ_CAJHIU010000002.1"/>
</dbReference>
<sequence>MKILLVIWLSALMALCIHHMDPNWLRAQSPVVAILASHLEAINAKPYIYGDTSVTSVGEFKASDNAYFSIKLRFLVNATDGYPNLFQTAPINQGVRLEISGTTASIVVNDSSAPNGIKGLIITENLRKDQWYDLEVEALNGSFVKANLDGLGVADYRSSSLSVNTSQILIGQGFDNSRYFRGRIEDVSIKIGTFPGTKILYAFYFIALAGLLIFLVKVYTVKDQVIPVSYKVVKYFRRADWPAYIYLALALVFCITLVTTYFFPIYPDEVQIRFWLSRLPYDYPYKISGAPTCVATFFQSIPAAMYLPGLINWLIHGWVTDPPALRKVGILVAFLWVSWLAFYLKLKVKQKLVQNGSHVLSFSQDLRILGFIISFFSIGVFPFFLVINRGEQLIFPSVILLIYIFILNQSLDQKYALRKLLGLVFLFFVAVSLILYGHPKGLFLAPFFFVVGWQLFRRFKSRLIFLFAILLLVMHVVQNFIAFKYAFQCDETPAFQNMLKSFSIDPGLLIHDPSQFFGMAFRSLSMFHKYLYQLGFQEKTDVDYLPSLPLAVEENCINIFIWLNVSVVFFTLLFLIPYQYWKDISSRRFVTVNFVLLVIFWCVFIGGVFNLPKNWYDAGYVYSMLLIILIFFLGENFSGIFLKFRMSVVVVYLGLVALFSQAIFISRYLSEFMDGYVGPGVSIAKYDAVKSRSDLILASQVCSIDPVQGKKIIVDDNSYFFFQKSKWPMAITYVWIGNDDKSIRQFFSKVDSDGLVANCSSIISPYSDLVKKAGDVCCISKGDLKKFYLIP</sequence>
<feature type="transmembrane region" description="Helical" evidence="1">
    <location>
        <begin position="393"/>
        <end position="409"/>
    </location>
</feature>
<dbReference type="Proteomes" id="UP000641152">
    <property type="component" value="Unassembled WGS sequence"/>
</dbReference>
<gene>
    <name evidence="2" type="ORF">EBB_10070</name>
</gene>
<evidence type="ECO:0000313" key="3">
    <source>
        <dbReference type="Proteomes" id="UP000641152"/>
    </source>
</evidence>
<feature type="transmembrane region" description="Helical" evidence="1">
    <location>
        <begin position="416"/>
        <end position="435"/>
    </location>
</feature>
<feature type="transmembrane region" description="Helical" evidence="1">
    <location>
        <begin position="590"/>
        <end position="609"/>
    </location>
</feature>
<keyword evidence="1" id="KW-0472">Membrane</keyword>